<name>M7NQ12_9BACT</name>
<dbReference type="EMBL" id="AODQ01000230">
    <property type="protein sequence ID" value="EMR00627.1"/>
    <property type="molecule type" value="Genomic_DNA"/>
</dbReference>
<accession>M7NQ12</accession>
<sequence>MVQDQLCLGILQDSRPYRGSDDLVNALGDDAHGAVVFADGAEHAFHPFAHGIGKHGPGLVHVDILTVIREPAHLVQCQLGDQHGYQRVNARISLNAGHIKAYQRIV</sequence>
<gene>
    <name evidence="2" type="ORF">ADICEAN_04255</name>
    <name evidence="1" type="ORF">ADICEAN_04256</name>
</gene>
<evidence type="ECO:0000313" key="3">
    <source>
        <dbReference type="Proteomes" id="UP000011910"/>
    </source>
</evidence>
<keyword evidence="3" id="KW-1185">Reference proteome</keyword>
<protein>
    <submittedName>
        <fullName evidence="1">Uncharacterized protein</fullName>
    </submittedName>
</protein>
<proteinExistence type="predicted"/>
<comment type="caution">
    <text evidence="1">The sequence shown here is derived from an EMBL/GenBank/DDBJ whole genome shotgun (WGS) entry which is preliminary data.</text>
</comment>
<organism evidence="1 3">
    <name type="scientific">Cesiribacter andamanensis AMV16</name>
    <dbReference type="NCBI Taxonomy" id="1279009"/>
    <lineage>
        <taxon>Bacteria</taxon>
        <taxon>Pseudomonadati</taxon>
        <taxon>Bacteroidota</taxon>
        <taxon>Cytophagia</taxon>
        <taxon>Cytophagales</taxon>
        <taxon>Cesiribacteraceae</taxon>
        <taxon>Cesiribacter</taxon>
    </lineage>
</organism>
<evidence type="ECO:0000313" key="1">
    <source>
        <dbReference type="EMBL" id="EMR00624.1"/>
    </source>
</evidence>
<dbReference type="EMBL" id="AODQ01000231">
    <property type="protein sequence ID" value="EMR00624.1"/>
    <property type="molecule type" value="Genomic_DNA"/>
</dbReference>
<evidence type="ECO:0000313" key="2">
    <source>
        <dbReference type="EMBL" id="EMR00627.1"/>
    </source>
</evidence>
<dbReference type="Proteomes" id="UP000011910">
    <property type="component" value="Unassembled WGS sequence"/>
</dbReference>
<dbReference type="AlphaFoldDB" id="M7NQ12"/>
<reference evidence="1 3" key="1">
    <citation type="journal article" date="2013" name="Genome Announc.">
        <title>Draft Genome Sequence of Cesiribacter andamanensis Strain AMV16T, Isolated from a Soil Sample from a Mud Volcano in the Andaman Islands, India.</title>
        <authorList>
            <person name="Shivaji S."/>
            <person name="Ara S."/>
            <person name="Begum Z."/>
            <person name="Srinivas T.N."/>
            <person name="Singh A."/>
            <person name="Kumar Pinnaka A."/>
        </authorList>
    </citation>
    <scope>NUCLEOTIDE SEQUENCE [LARGE SCALE GENOMIC DNA]</scope>
    <source>
        <strain evidence="1 3">AMV16</strain>
    </source>
</reference>